<reference evidence="2 3" key="1">
    <citation type="submission" date="2016-10" db="EMBL/GenBank/DDBJ databases">
        <authorList>
            <person name="de Groot N.N."/>
        </authorList>
    </citation>
    <scope>NUCLEOTIDE SEQUENCE [LARGE SCALE GENOMIC DNA]</scope>
    <source>
        <strain evidence="2 3">DSM 25927</strain>
    </source>
</reference>
<dbReference type="PANTHER" id="PTHR43135">
    <property type="entry name" value="ALPHA-D-RIBOSE 1-METHYLPHOSPHONATE 5-TRIPHOSPHATE DIPHOSPHATASE"/>
    <property type="match status" value="1"/>
</dbReference>
<dbReference type="Proteomes" id="UP000199233">
    <property type="component" value="Unassembled WGS sequence"/>
</dbReference>
<dbReference type="Gene3D" id="3.20.20.140">
    <property type="entry name" value="Metal-dependent hydrolases"/>
    <property type="match status" value="1"/>
</dbReference>
<gene>
    <name evidence="2" type="ORF">SAMN04488038_105140</name>
</gene>
<evidence type="ECO:0000313" key="3">
    <source>
        <dbReference type="Proteomes" id="UP000199233"/>
    </source>
</evidence>
<dbReference type="STRING" id="489703.SAMN04488038_105140"/>
<dbReference type="AlphaFoldDB" id="A0A1H9ETZ5"/>
<dbReference type="Pfam" id="PF01979">
    <property type="entry name" value="Amidohydro_1"/>
    <property type="match status" value="1"/>
</dbReference>
<dbReference type="InterPro" id="IPR051781">
    <property type="entry name" value="Metallo-dep_Hydrolase"/>
</dbReference>
<protein>
    <submittedName>
        <fullName evidence="2">Amidohydrolase family protein</fullName>
    </submittedName>
</protein>
<evidence type="ECO:0000313" key="2">
    <source>
        <dbReference type="EMBL" id="SEQ28703.1"/>
    </source>
</evidence>
<dbReference type="InterPro" id="IPR011059">
    <property type="entry name" value="Metal-dep_hydrolase_composite"/>
</dbReference>
<dbReference type="OrthoDB" id="6190564at2"/>
<dbReference type="SUPFAM" id="SSF51338">
    <property type="entry name" value="Composite domain of metallo-dependent hydrolases"/>
    <property type="match status" value="1"/>
</dbReference>
<dbReference type="RefSeq" id="WP_093284182.1">
    <property type="nucleotide sequence ID" value="NZ_FOFS01000005.1"/>
</dbReference>
<dbReference type="Gene3D" id="2.30.40.10">
    <property type="entry name" value="Urease, subunit C, domain 1"/>
    <property type="match status" value="2"/>
</dbReference>
<sequence length="479" mass="52244">MSAPRLAALLLSCCGALLPALVAATPALLIREVTLIDPLQDAQAAQDLLIEDGRIAAIGAAASRRAPADARQIPARGQFLIPGLWDMHVHVLRAPRPEVYFPLLIAQGITGVRDMGGDEDFAQLRRWREEIAAGTRIGPRFVAPGPFLDGPYPSIPRWSRVIDSSAQARAAVAELQAQGADFLKVFNRLSRASYFALADEARRRHLVFAGHVPGAVSAREAAEAGQHSIEHLFNVAFTCSSREAELMQRKAAVMAGGEAESRRQARRAYLRDALDSFDAARCQALYQTFVRQQTWQVPTLVQRRSFAYPQQIQLDAAQLAYVPRSQLVFWRPDQDARLAGREAEDAELERRSFERDRSLIAAMAAAGVRILAGTDGGDPYRLPGFALHEELAELVAAGLTPQQALRSASSDAAEFLGLQAQLGRIAPGYIADLLLLDADPLTDIGNTRRIAAVIQNGVYRDRAELQRLREQARAAAAAN</sequence>
<keyword evidence="2" id="KW-0378">Hydrolase</keyword>
<organism evidence="2 3">
    <name type="scientific">Solimonas aquatica</name>
    <dbReference type="NCBI Taxonomy" id="489703"/>
    <lineage>
        <taxon>Bacteria</taxon>
        <taxon>Pseudomonadati</taxon>
        <taxon>Pseudomonadota</taxon>
        <taxon>Gammaproteobacteria</taxon>
        <taxon>Nevskiales</taxon>
        <taxon>Nevskiaceae</taxon>
        <taxon>Solimonas</taxon>
    </lineage>
</organism>
<dbReference type="GO" id="GO:0016810">
    <property type="term" value="F:hydrolase activity, acting on carbon-nitrogen (but not peptide) bonds"/>
    <property type="evidence" value="ECO:0007669"/>
    <property type="project" value="InterPro"/>
</dbReference>
<accession>A0A1H9ETZ5</accession>
<proteinExistence type="predicted"/>
<dbReference type="PANTHER" id="PTHR43135:SF3">
    <property type="entry name" value="ALPHA-D-RIBOSE 1-METHYLPHOSPHONATE 5-TRIPHOSPHATE DIPHOSPHATASE"/>
    <property type="match status" value="1"/>
</dbReference>
<keyword evidence="3" id="KW-1185">Reference proteome</keyword>
<evidence type="ECO:0000259" key="1">
    <source>
        <dbReference type="Pfam" id="PF01979"/>
    </source>
</evidence>
<dbReference type="InterPro" id="IPR032466">
    <property type="entry name" value="Metal_Hydrolase"/>
</dbReference>
<dbReference type="EMBL" id="FOFS01000005">
    <property type="protein sequence ID" value="SEQ28703.1"/>
    <property type="molecule type" value="Genomic_DNA"/>
</dbReference>
<name>A0A1H9ETZ5_9GAMM</name>
<dbReference type="InterPro" id="IPR006680">
    <property type="entry name" value="Amidohydro-rel"/>
</dbReference>
<feature type="domain" description="Amidohydrolase-related" evidence="1">
    <location>
        <begin position="79"/>
        <end position="457"/>
    </location>
</feature>
<dbReference type="SUPFAM" id="SSF51556">
    <property type="entry name" value="Metallo-dependent hydrolases"/>
    <property type="match status" value="1"/>
</dbReference>